<dbReference type="GeneID" id="19014316"/>
<keyword evidence="4" id="KW-0862">Zinc</keyword>
<dbReference type="PROSITE" id="PS51747">
    <property type="entry name" value="CYT_DCMP_DEAMINASES_2"/>
    <property type="match status" value="1"/>
</dbReference>
<dbReference type="InterPro" id="IPR016193">
    <property type="entry name" value="Cytidine_deaminase-like"/>
</dbReference>
<dbReference type="STRING" id="41875.K8EHL1"/>
<dbReference type="AlphaFoldDB" id="K8EHL1"/>
<evidence type="ECO:0000313" key="7">
    <source>
        <dbReference type="Proteomes" id="UP000198341"/>
    </source>
</evidence>
<evidence type="ECO:0000259" key="5">
    <source>
        <dbReference type="PROSITE" id="PS51747"/>
    </source>
</evidence>
<evidence type="ECO:0000256" key="2">
    <source>
        <dbReference type="ARBA" id="ARBA00012766"/>
    </source>
</evidence>
<evidence type="ECO:0000256" key="1">
    <source>
        <dbReference type="ARBA" id="ARBA00004882"/>
    </source>
</evidence>
<dbReference type="InterPro" id="IPR016192">
    <property type="entry name" value="APOBEC/CMP_deaminase_Zn-bd"/>
</dbReference>
<dbReference type="InterPro" id="IPR002125">
    <property type="entry name" value="CMP_dCMP_dom"/>
</dbReference>
<dbReference type="eggNOG" id="KOG1018">
    <property type="taxonomic scope" value="Eukaryota"/>
</dbReference>
<dbReference type="EC" id="3.5.4.26" evidence="2"/>
<sequence>MSYHLHMLCSRSLSVSLKNSLFVLNSRRTQTTEYTSEDERFMLRAIELANTVTYEEHTNPNPIVGCVLVDPSTNEIVGEGYHPKAGEPHAEVYALRAAGKKAKGATAYVTLEPCNHFGRTAACSRALVDAGVKRVLIGAYDTDPRVAGGGMKTLLDRGIEVVCGCKEKEATEMNRAFFDRIEKERLEKEAQTRQNKT</sequence>
<dbReference type="RefSeq" id="XP_007511363.1">
    <property type="nucleotide sequence ID" value="XM_007511301.1"/>
</dbReference>
<dbReference type="PROSITE" id="PS00903">
    <property type="entry name" value="CYT_DCMP_DEAMINASES_1"/>
    <property type="match status" value="1"/>
</dbReference>
<dbReference type="KEGG" id="bpg:Bathy08g03370"/>
<dbReference type="GO" id="GO:0008270">
    <property type="term" value="F:zinc ion binding"/>
    <property type="evidence" value="ECO:0007669"/>
    <property type="project" value="InterPro"/>
</dbReference>
<evidence type="ECO:0000256" key="4">
    <source>
        <dbReference type="ARBA" id="ARBA00022833"/>
    </source>
</evidence>
<dbReference type="Gene3D" id="3.40.140.10">
    <property type="entry name" value="Cytidine Deaminase, domain 2"/>
    <property type="match status" value="1"/>
</dbReference>
<dbReference type="PANTHER" id="PTHR11079">
    <property type="entry name" value="CYTOSINE DEAMINASE FAMILY MEMBER"/>
    <property type="match status" value="1"/>
</dbReference>
<evidence type="ECO:0000256" key="3">
    <source>
        <dbReference type="ARBA" id="ARBA00022723"/>
    </source>
</evidence>
<keyword evidence="7" id="KW-1185">Reference proteome</keyword>
<dbReference type="GO" id="GO:0009231">
    <property type="term" value="P:riboflavin biosynthetic process"/>
    <property type="evidence" value="ECO:0007669"/>
    <property type="project" value="UniProtKB-UniPathway"/>
</dbReference>
<dbReference type="GO" id="GO:0008835">
    <property type="term" value="F:diaminohydroxyphosphoribosylaminopyrimidine deaminase activity"/>
    <property type="evidence" value="ECO:0007669"/>
    <property type="project" value="UniProtKB-EC"/>
</dbReference>
<dbReference type="InterPro" id="IPR004794">
    <property type="entry name" value="Eubact_RibD"/>
</dbReference>
<dbReference type="EMBL" id="FO082271">
    <property type="protein sequence ID" value="CCO17484.1"/>
    <property type="molecule type" value="Genomic_DNA"/>
</dbReference>
<proteinExistence type="predicted"/>
<protein>
    <recommendedName>
        <fullName evidence="2">diaminohydroxyphosphoribosylaminopyrimidine deaminase</fullName>
        <ecNumber evidence="2">3.5.4.26</ecNumber>
    </recommendedName>
</protein>
<accession>K8EHL1</accession>
<dbReference type="CDD" id="cd01284">
    <property type="entry name" value="Riboflavin_deaminase-reductase"/>
    <property type="match status" value="1"/>
</dbReference>
<dbReference type="PANTHER" id="PTHR11079:SF162">
    <property type="entry name" value="RIBOFLAVIN BIOSYNTHESIS PROTEIN PYRD, CHLOROPLASTIC"/>
    <property type="match status" value="1"/>
</dbReference>
<keyword evidence="3" id="KW-0479">Metal-binding</keyword>
<gene>
    <name evidence="6" type="ORF">Bathy08g03370</name>
</gene>
<dbReference type="NCBIfam" id="TIGR00326">
    <property type="entry name" value="eubact_ribD"/>
    <property type="match status" value="1"/>
</dbReference>
<dbReference type="UniPathway" id="UPA00275">
    <property type="reaction ID" value="UER00401"/>
</dbReference>
<evidence type="ECO:0000313" key="6">
    <source>
        <dbReference type="EMBL" id="CCO17484.1"/>
    </source>
</evidence>
<dbReference type="OrthoDB" id="252265at2759"/>
<feature type="domain" description="CMP/dCMP-type deaminase" evidence="5">
    <location>
        <begin position="36"/>
        <end position="162"/>
    </location>
</feature>
<dbReference type="Pfam" id="PF00383">
    <property type="entry name" value="dCMP_cyt_deam_1"/>
    <property type="match status" value="1"/>
</dbReference>
<organism evidence="6 7">
    <name type="scientific">Bathycoccus prasinos</name>
    <dbReference type="NCBI Taxonomy" id="41875"/>
    <lineage>
        <taxon>Eukaryota</taxon>
        <taxon>Viridiplantae</taxon>
        <taxon>Chlorophyta</taxon>
        <taxon>Mamiellophyceae</taxon>
        <taxon>Mamiellales</taxon>
        <taxon>Bathycoccaceae</taxon>
        <taxon>Bathycoccus</taxon>
    </lineage>
</organism>
<comment type="pathway">
    <text evidence="1">Cofactor biosynthesis; riboflavin biosynthesis; 5-amino-6-(D-ribitylamino)uracil from GTP: step 2/4.</text>
</comment>
<reference evidence="6 7" key="1">
    <citation type="submission" date="2011-10" db="EMBL/GenBank/DDBJ databases">
        <authorList>
            <person name="Genoscope - CEA"/>
        </authorList>
    </citation>
    <scope>NUCLEOTIDE SEQUENCE [LARGE SCALE GENOMIC DNA]</scope>
    <source>
        <strain evidence="6 7">RCC 1105</strain>
    </source>
</reference>
<name>K8EHL1_9CHLO</name>
<dbReference type="SUPFAM" id="SSF53927">
    <property type="entry name" value="Cytidine deaminase-like"/>
    <property type="match status" value="1"/>
</dbReference>
<dbReference type="Proteomes" id="UP000198341">
    <property type="component" value="Chromosome 8"/>
</dbReference>